<organism evidence="10 11">
    <name type="scientific">Candidatus Aquarickettsia rohweri</name>
    <dbReference type="NCBI Taxonomy" id="2602574"/>
    <lineage>
        <taxon>Bacteria</taxon>
        <taxon>Pseudomonadati</taxon>
        <taxon>Pseudomonadota</taxon>
        <taxon>Alphaproteobacteria</taxon>
        <taxon>Rickettsiales</taxon>
        <taxon>Candidatus Midichloriaceae</taxon>
        <taxon>Candidatus Aquarickettsia</taxon>
    </lineage>
</organism>
<comment type="function">
    <text evidence="7">Catalyzes the release of premature peptidyl moieties from peptidyl-tRNA molecules trapped in stalled 50S ribosomal subunits, and thus maintains levels of free tRNAs and 50S ribosomes.</text>
</comment>
<dbReference type="RefSeq" id="WP_126044617.1">
    <property type="nucleotide sequence ID" value="NZ_RXFM01000028.1"/>
</dbReference>
<dbReference type="EMBL" id="RXFM01000028">
    <property type="protein sequence ID" value="RST68503.1"/>
    <property type="molecule type" value="Genomic_DNA"/>
</dbReference>
<comment type="subunit">
    <text evidence="7">Monomer.</text>
</comment>
<dbReference type="NCBIfam" id="TIGR00447">
    <property type="entry name" value="pth"/>
    <property type="match status" value="1"/>
</dbReference>
<dbReference type="PANTHER" id="PTHR17224:SF1">
    <property type="entry name" value="PEPTIDYL-TRNA HYDROLASE"/>
    <property type="match status" value="1"/>
</dbReference>
<comment type="similarity">
    <text evidence="5 7 9">Belongs to the PTH family.</text>
</comment>
<dbReference type="Proteomes" id="UP000279470">
    <property type="component" value="Unassembled WGS sequence"/>
</dbReference>
<dbReference type="InterPro" id="IPR001328">
    <property type="entry name" value="Pept_tRNA_hydro"/>
</dbReference>
<keyword evidence="11" id="KW-1185">Reference proteome</keyword>
<dbReference type="GO" id="GO:0072344">
    <property type="term" value="P:rescue of stalled ribosome"/>
    <property type="evidence" value="ECO:0007669"/>
    <property type="project" value="UniProtKB-UniRule"/>
</dbReference>
<feature type="binding site" evidence="7">
    <location>
        <position position="66"/>
    </location>
    <ligand>
        <name>tRNA</name>
        <dbReference type="ChEBI" id="CHEBI:17843"/>
    </ligand>
</feature>
<dbReference type="GO" id="GO:0005737">
    <property type="term" value="C:cytoplasm"/>
    <property type="evidence" value="ECO:0007669"/>
    <property type="project" value="UniProtKB-SubCell"/>
</dbReference>
<evidence type="ECO:0000256" key="2">
    <source>
        <dbReference type="ARBA" id="ARBA00022555"/>
    </source>
</evidence>
<dbReference type="OrthoDB" id="9800507at2"/>
<evidence type="ECO:0000313" key="10">
    <source>
        <dbReference type="EMBL" id="RST68503.1"/>
    </source>
</evidence>
<evidence type="ECO:0000256" key="9">
    <source>
        <dbReference type="RuleBase" id="RU004320"/>
    </source>
</evidence>
<comment type="catalytic activity">
    <reaction evidence="7 8">
        <text>an N-acyl-L-alpha-aminoacyl-tRNA + H2O = an N-acyl-L-amino acid + a tRNA + H(+)</text>
        <dbReference type="Rhea" id="RHEA:54448"/>
        <dbReference type="Rhea" id="RHEA-COMP:10123"/>
        <dbReference type="Rhea" id="RHEA-COMP:13883"/>
        <dbReference type="ChEBI" id="CHEBI:15377"/>
        <dbReference type="ChEBI" id="CHEBI:15378"/>
        <dbReference type="ChEBI" id="CHEBI:59874"/>
        <dbReference type="ChEBI" id="CHEBI:78442"/>
        <dbReference type="ChEBI" id="CHEBI:138191"/>
        <dbReference type="EC" id="3.1.1.29"/>
    </reaction>
</comment>
<dbReference type="GO" id="GO:0006515">
    <property type="term" value="P:protein quality control for misfolded or incompletely synthesized proteins"/>
    <property type="evidence" value="ECO:0007669"/>
    <property type="project" value="UniProtKB-UniRule"/>
</dbReference>
<dbReference type="InterPro" id="IPR036416">
    <property type="entry name" value="Pept_tRNA_hydro_sf"/>
</dbReference>
<keyword evidence="4 7" id="KW-0694">RNA-binding</keyword>
<gene>
    <name evidence="7" type="primary">pth</name>
    <name evidence="10" type="ORF">EIC27_02725</name>
</gene>
<keyword evidence="7" id="KW-0963">Cytoplasm</keyword>
<comment type="subcellular location">
    <subcellularLocation>
        <location evidence="7">Cytoplasm</location>
    </subcellularLocation>
</comment>
<feature type="binding site" evidence="7">
    <location>
        <position position="112"/>
    </location>
    <ligand>
        <name>tRNA</name>
        <dbReference type="ChEBI" id="CHEBI:17843"/>
    </ligand>
</feature>
<feature type="site" description="Discriminates between blocked and unblocked aminoacyl-tRNA" evidence="7">
    <location>
        <position position="9"/>
    </location>
</feature>
<dbReference type="InterPro" id="IPR018171">
    <property type="entry name" value="Pept_tRNA_hydro_CS"/>
</dbReference>
<dbReference type="PROSITE" id="PS01196">
    <property type="entry name" value="PEPT_TRNA_HYDROL_2"/>
    <property type="match status" value="1"/>
</dbReference>
<dbReference type="GO" id="GO:0004045">
    <property type="term" value="F:peptidyl-tRNA hydrolase activity"/>
    <property type="evidence" value="ECO:0007669"/>
    <property type="project" value="UniProtKB-UniRule"/>
</dbReference>
<evidence type="ECO:0000256" key="3">
    <source>
        <dbReference type="ARBA" id="ARBA00022801"/>
    </source>
</evidence>
<feature type="binding site" evidence="7">
    <location>
        <position position="14"/>
    </location>
    <ligand>
        <name>tRNA</name>
        <dbReference type="ChEBI" id="CHEBI:17843"/>
    </ligand>
</feature>
<evidence type="ECO:0000256" key="1">
    <source>
        <dbReference type="ARBA" id="ARBA00013260"/>
    </source>
</evidence>
<feature type="binding site" evidence="7">
    <location>
        <position position="64"/>
    </location>
    <ligand>
        <name>tRNA</name>
        <dbReference type="ChEBI" id="CHEBI:17843"/>
    </ligand>
</feature>
<reference evidence="11" key="1">
    <citation type="submission" date="2018-11" db="EMBL/GenBank/DDBJ databases">
        <title>Phylogenetic, genomic, and biogeographic characterization of a novel and ubiquitous marine invertebrate-associated Rickettsiales parasite, Candidatus Marinoinvertebrata rohwerii, gen. nov., sp. nov.</title>
        <authorList>
            <person name="Klinges J.G."/>
            <person name="Rosales S.M."/>
            <person name="Mcminds R."/>
            <person name="Shaver E.C."/>
            <person name="Shantz A."/>
            <person name="Peters E.C."/>
            <person name="Burkepile D.E."/>
            <person name="Silliman B.R."/>
            <person name="Vega Thurber R.L."/>
        </authorList>
    </citation>
    <scope>NUCLEOTIDE SEQUENCE [LARGE SCALE GENOMIC DNA]</scope>
    <source>
        <strain evidence="11">a_cerv_44</strain>
    </source>
</reference>
<feature type="active site" description="Proton acceptor" evidence="7">
    <location>
        <position position="19"/>
    </location>
</feature>
<keyword evidence="2 7" id="KW-0820">tRNA-binding</keyword>
<dbReference type="CDD" id="cd00462">
    <property type="entry name" value="PTH"/>
    <property type="match status" value="1"/>
</dbReference>
<dbReference type="EC" id="3.1.1.29" evidence="1 7"/>
<dbReference type="SUPFAM" id="SSF53178">
    <property type="entry name" value="Peptidyl-tRNA hydrolase-like"/>
    <property type="match status" value="1"/>
</dbReference>
<dbReference type="Pfam" id="PF01195">
    <property type="entry name" value="Pept_tRNA_hydro"/>
    <property type="match status" value="1"/>
</dbReference>
<sequence>MKLVIGLGNPGSKYKNTRHNIGFSVIESICSKYNILDFTDKFDGKLTRKKFFNHDILFFMPMTYMNNSGIPISKLVNFYKIPLENIFVIYDDLDLTVGKIRIKIGGGNAGHNGLKSIDQHIGNNYYKIKIGIDKPQETSMITNYVLGKFEENDLSKINRIFDFLADNFNLILNHENEKFLNLYYSNLNKEVKNNKI</sequence>
<dbReference type="Gene3D" id="3.40.50.1470">
    <property type="entry name" value="Peptidyl-tRNA hydrolase"/>
    <property type="match status" value="1"/>
</dbReference>
<evidence type="ECO:0000256" key="7">
    <source>
        <dbReference type="HAMAP-Rule" id="MF_00083"/>
    </source>
</evidence>
<dbReference type="HAMAP" id="MF_00083">
    <property type="entry name" value="Pept_tRNA_hydro_bact"/>
    <property type="match status" value="1"/>
</dbReference>
<evidence type="ECO:0000313" key="11">
    <source>
        <dbReference type="Proteomes" id="UP000279470"/>
    </source>
</evidence>
<dbReference type="FunFam" id="3.40.50.1470:FF:000001">
    <property type="entry name" value="Peptidyl-tRNA hydrolase"/>
    <property type="match status" value="1"/>
</dbReference>
<comment type="caution">
    <text evidence="10">The sequence shown here is derived from an EMBL/GenBank/DDBJ whole genome shotgun (WGS) entry which is preliminary data.</text>
</comment>
<dbReference type="PANTHER" id="PTHR17224">
    <property type="entry name" value="PEPTIDYL-TRNA HYDROLASE"/>
    <property type="match status" value="1"/>
</dbReference>
<comment type="function">
    <text evidence="7">Hydrolyzes ribosome-free peptidyl-tRNAs (with 1 or more amino acids incorporated), which drop off the ribosome during protein synthesis, or as a result of ribosome stalling.</text>
</comment>
<evidence type="ECO:0000256" key="8">
    <source>
        <dbReference type="RuleBase" id="RU000673"/>
    </source>
</evidence>
<keyword evidence="3 7" id="KW-0378">Hydrolase</keyword>
<proteinExistence type="inferred from homology"/>
<protein>
    <recommendedName>
        <fullName evidence="6 7">Peptidyl-tRNA hydrolase</fullName>
        <shortName evidence="7">Pth</shortName>
        <ecNumber evidence="1 7">3.1.1.29</ecNumber>
    </recommendedName>
</protein>
<evidence type="ECO:0000256" key="5">
    <source>
        <dbReference type="ARBA" id="ARBA00038063"/>
    </source>
</evidence>
<dbReference type="AlphaFoldDB" id="A0A429XPF8"/>
<accession>A0A429XPF8</accession>
<dbReference type="GO" id="GO:0000049">
    <property type="term" value="F:tRNA binding"/>
    <property type="evidence" value="ECO:0007669"/>
    <property type="project" value="UniProtKB-UniRule"/>
</dbReference>
<evidence type="ECO:0000256" key="6">
    <source>
        <dbReference type="ARBA" id="ARBA00050038"/>
    </source>
</evidence>
<feature type="site" description="Stabilizes the basic form of H active site to accept a proton" evidence="7">
    <location>
        <position position="91"/>
    </location>
</feature>
<dbReference type="PROSITE" id="PS01195">
    <property type="entry name" value="PEPT_TRNA_HYDROL_1"/>
    <property type="match status" value="1"/>
</dbReference>
<evidence type="ECO:0000256" key="4">
    <source>
        <dbReference type="ARBA" id="ARBA00022884"/>
    </source>
</evidence>
<name>A0A429XPF8_9RICK</name>